<proteinExistence type="predicted"/>
<dbReference type="RefSeq" id="WP_073042107.1">
    <property type="nucleotide sequence ID" value="NZ_FQUO01000005.1"/>
</dbReference>
<keyword evidence="1" id="KW-0560">Oxidoreductase</keyword>
<sequence>MLLGHNFIGFDSKAAGEKQLHAFSTVLNDQLPGDFIVATENEINEAVQKATSAFERYRQTSFADRALFLEAIADEIMEVGPALVERAHLETGLPEARITGERARTVGQLRLFAALLREGSFVHAIIDTALPDRTPLPRADLRQLMLPIGPVAVFAASNFPLAFSTAGGDTAAALAAGCPVVVKAHSAHLGTNELVAAAIISAAKRCGMPDGVFSSLIGEGAQLGQQLVKHPQVKAVGFTGSFRGGMALLKAAVNEREEPIPVYAEMSSINPVLVLPGKISQDADALATQLSGSITLGVGQFCTNPGLLFLVQDEKTDAFIQKLAQALEQVPAATMLNKAICAAYQTERQQLLTQEGVQVVLRGNEGDTGYKVNASLAYTTAANFRQNNTLHNEVFGPASLVVVCRDAADLRATLQELHGQLTGTVLATPADLEEFADSVDVLVQKVGRLIYNGVPTGVEVSHAMMHGGPFPATTFAHFTSVGTEAINRFLRPVCYQDCPQAFLPDALKDENPLRIMRKVNGVHTRDAIGQKEALAV</sequence>
<name>A0A1M4YZ78_9BACT</name>
<dbReference type="InterPro" id="IPR016161">
    <property type="entry name" value="Ald_DH/histidinol_DH"/>
</dbReference>
<dbReference type="InterPro" id="IPR050740">
    <property type="entry name" value="Aldehyde_DH_Superfamily"/>
</dbReference>
<dbReference type="AlphaFoldDB" id="A0A1M4YZ78"/>
<dbReference type="GO" id="GO:0016620">
    <property type="term" value="F:oxidoreductase activity, acting on the aldehyde or oxo group of donors, NAD or NADP as acceptor"/>
    <property type="evidence" value="ECO:0007669"/>
    <property type="project" value="InterPro"/>
</dbReference>
<organism evidence="3 4">
    <name type="scientific">Cnuella takakiae</name>
    <dbReference type="NCBI Taxonomy" id="1302690"/>
    <lineage>
        <taxon>Bacteria</taxon>
        <taxon>Pseudomonadati</taxon>
        <taxon>Bacteroidota</taxon>
        <taxon>Chitinophagia</taxon>
        <taxon>Chitinophagales</taxon>
        <taxon>Chitinophagaceae</taxon>
        <taxon>Cnuella</taxon>
    </lineage>
</organism>
<evidence type="ECO:0000313" key="4">
    <source>
        <dbReference type="Proteomes" id="UP000184368"/>
    </source>
</evidence>
<reference evidence="3 4" key="1">
    <citation type="submission" date="2016-11" db="EMBL/GenBank/DDBJ databases">
        <authorList>
            <person name="Jaros S."/>
            <person name="Januszkiewicz K."/>
            <person name="Wedrychowicz H."/>
        </authorList>
    </citation>
    <scope>NUCLEOTIDE SEQUENCE [LARGE SCALE GENOMIC DNA]</scope>
    <source>
        <strain evidence="3 4">DSM 26897</strain>
    </source>
</reference>
<dbReference type="Pfam" id="PF00171">
    <property type="entry name" value="Aldedh"/>
    <property type="match status" value="1"/>
</dbReference>
<dbReference type="STRING" id="1302690.BUE76_22725"/>
<dbReference type="OrthoDB" id="9770537at2"/>
<dbReference type="Gene3D" id="3.40.309.10">
    <property type="entry name" value="Aldehyde Dehydrogenase, Chain A, domain 2"/>
    <property type="match status" value="1"/>
</dbReference>
<dbReference type="Proteomes" id="UP000184368">
    <property type="component" value="Unassembled WGS sequence"/>
</dbReference>
<accession>A0A1M4YZ78</accession>
<dbReference type="InterPro" id="IPR015590">
    <property type="entry name" value="Aldehyde_DH_dom"/>
</dbReference>
<dbReference type="PANTHER" id="PTHR43353:SF3">
    <property type="entry name" value="ALDEHYDE DEHYDROGENASE-RELATED"/>
    <property type="match status" value="1"/>
</dbReference>
<dbReference type="SUPFAM" id="SSF53720">
    <property type="entry name" value="ALDH-like"/>
    <property type="match status" value="1"/>
</dbReference>
<dbReference type="CDD" id="cd07129">
    <property type="entry name" value="ALDH_KGSADH"/>
    <property type="match status" value="1"/>
</dbReference>
<dbReference type="InterPro" id="IPR016163">
    <property type="entry name" value="Ald_DH_C"/>
</dbReference>
<evidence type="ECO:0000259" key="2">
    <source>
        <dbReference type="Pfam" id="PF00171"/>
    </source>
</evidence>
<evidence type="ECO:0000313" key="3">
    <source>
        <dbReference type="EMBL" id="SHF11008.1"/>
    </source>
</evidence>
<feature type="domain" description="Aldehyde dehydrogenase" evidence="2">
    <location>
        <begin position="32"/>
        <end position="467"/>
    </location>
</feature>
<dbReference type="InterPro" id="IPR016162">
    <property type="entry name" value="Ald_DH_N"/>
</dbReference>
<protein>
    <submittedName>
        <fullName evidence="3">NADP-dependent aldehyde dehydrogenase</fullName>
    </submittedName>
</protein>
<keyword evidence="4" id="KW-1185">Reference proteome</keyword>
<dbReference type="InterPro" id="IPR044151">
    <property type="entry name" value="ALDH_KGSADH"/>
</dbReference>
<gene>
    <name evidence="3" type="ORF">SAMN05444008_10528</name>
</gene>
<dbReference type="EMBL" id="FQUO01000005">
    <property type="protein sequence ID" value="SHF11008.1"/>
    <property type="molecule type" value="Genomic_DNA"/>
</dbReference>
<dbReference type="Gene3D" id="3.40.605.10">
    <property type="entry name" value="Aldehyde Dehydrogenase, Chain A, domain 1"/>
    <property type="match status" value="1"/>
</dbReference>
<dbReference type="PANTHER" id="PTHR43353">
    <property type="entry name" value="SUCCINATE-SEMIALDEHYDE DEHYDROGENASE, MITOCHONDRIAL"/>
    <property type="match status" value="1"/>
</dbReference>
<evidence type="ECO:0000256" key="1">
    <source>
        <dbReference type="ARBA" id="ARBA00023002"/>
    </source>
</evidence>